<name>A0AAN7HKU6_9PEZI</name>
<evidence type="ECO:0008006" key="4">
    <source>
        <dbReference type="Google" id="ProtNLM"/>
    </source>
</evidence>
<feature type="region of interest" description="Disordered" evidence="1">
    <location>
        <begin position="223"/>
        <end position="315"/>
    </location>
</feature>
<evidence type="ECO:0000313" key="2">
    <source>
        <dbReference type="EMBL" id="KAK4245223.1"/>
    </source>
</evidence>
<reference evidence="2" key="2">
    <citation type="submission" date="2023-05" db="EMBL/GenBank/DDBJ databases">
        <authorList>
            <consortium name="Lawrence Berkeley National Laboratory"/>
            <person name="Steindorff A."/>
            <person name="Hensen N."/>
            <person name="Bonometti L."/>
            <person name="Westerberg I."/>
            <person name="Brannstrom I.O."/>
            <person name="Guillou S."/>
            <person name="Cros-Aarteil S."/>
            <person name="Calhoun S."/>
            <person name="Haridas S."/>
            <person name="Kuo A."/>
            <person name="Mondo S."/>
            <person name="Pangilinan J."/>
            <person name="Riley R."/>
            <person name="Labutti K."/>
            <person name="Andreopoulos B."/>
            <person name="Lipzen A."/>
            <person name="Chen C."/>
            <person name="Yanf M."/>
            <person name="Daum C."/>
            <person name="Ng V."/>
            <person name="Clum A."/>
            <person name="Ohm R."/>
            <person name="Martin F."/>
            <person name="Silar P."/>
            <person name="Natvig D."/>
            <person name="Lalanne C."/>
            <person name="Gautier V."/>
            <person name="Ament-Velasquez S.L."/>
            <person name="Kruys A."/>
            <person name="Hutchinson M.I."/>
            <person name="Powell A.J."/>
            <person name="Barry K."/>
            <person name="Miller A.N."/>
            <person name="Grigoriev I.V."/>
            <person name="Debuchy R."/>
            <person name="Gladieux P."/>
            <person name="Thoren M.H."/>
            <person name="Johannesson H."/>
        </authorList>
    </citation>
    <scope>NUCLEOTIDE SEQUENCE</scope>
    <source>
        <strain evidence="2">CBS 359.72</strain>
    </source>
</reference>
<dbReference type="EMBL" id="MU857707">
    <property type="protein sequence ID" value="KAK4245223.1"/>
    <property type="molecule type" value="Genomic_DNA"/>
</dbReference>
<accession>A0AAN7HKU6</accession>
<reference evidence="2" key="1">
    <citation type="journal article" date="2023" name="Mol. Phylogenet. Evol.">
        <title>Genome-scale phylogeny and comparative genomics of the fungal order Sordariales.</title>
        <authorList>
            <person name="Hensen N."/>
            <person name="Bonometti L."/>
            <person name="Westerberg I."/>
            <person name="Brannstrom I.O."/>
            <person name="Guillou S."/>
            <person name="Cros-Aarteil S."/>
            <person name="Calhoun S."/>
            <person name="Haridas S."/>
            <person name="Kuo A."/>
            <person name="Mondo S."/>
            <person name="Pangilinan J."/>
            <person name="Riley R."/>
            <person name="LaButti K."/>
            <person name="Andreopoulos B."/>
            <person name="Lipzen A."/>
            <person name="Chen C."/>
            <person name="Yan M."/>
            <person name="Daum C."/>
            <person name="Ng V."/>
            <person name="Clum A."/>
            <person name="Steindorff A."/>
            <person name="Ohm R.A."/>
            <person name="Martin F."/>
            <person name="Silar P."/>
            <person name="Natvig D.O."/>
            <person name="Lalanne C."/>
            <person name="Gautier V."/>
            <person name="Ament-Velasquez S.L."/>
            <person name="Kruys A."/>
            <person name="Hutchinson M.I."/>
            <person name="Powell A.J."/>
            <person name="Barry K."/>
            <person name="Miller A.N."/>
            <person name="Grigoriev I.V."/>
            <person name="Debuchy R."/>
            <person name="Gladieux P."/>
            <person name="Hiltunen Thoren M."/>
            <person name="Johannesson H."/>
        </authorList>
    </citation>
    <scope>NUCLEOTIDE SEQUENCE</scope>
    <source>
        <strain evidence="2">CBS 359.72</strain>
    </source>
</reference>
<gene>
    <name evidence="2" type="ORF">C7999DRAFT_16560</name>
</gene>
<dbReference type="Proteomes" id="UP001303647">
    <property type="component" value="Unassembled WGS sequence"/>
</dbReference>
<evidence type="ECO:0000313" key="3">
    <source>
        <dbReference type="Proteomes" id="UP001303647"/>
    </source>
</evidence>
<sequence>MSGKMTPSGKKGDYTWHRVFQSKEHFRDIMWQDLLDIAQENWNYVANVQGDRKGTSAQMKLKANYEVEYTGQCLVAALLVPSTAGAYIFLSTVPGGDKRAEMRSKGYQKAPSWWKAVQRTPNVYCHAEDAVEYDLEEAFRSNALDVRVKIINDKYVVEDRDNPLGPIKIAVWGCFDNDPEEVQRTGRLVELCHTTSTNKVPHCRKVAETLNIEYCTAEKLQAEKRAGSRSSSRASSRPSSSGRDAQKTSKTSRLGAGSTSSAGSRSAAAVTKSSASVQGKAPAKKEPPYWTYDSKKNMYYHKHKDGKVSWSKDGK</sequence>
<comment type="caution">
    <text evidence="2">The sequence shown here is derived from an EMBL/GenBank/DDBJ whole genome shotgun (WGS) entry which is preliminary data.</text>
</comment>
<proteinExistence type="predicted"/>
<dbReference type="AlphaFoldDB" id="A0AAN7HKU6"/>
<keyword evidence="3" id="KW-1185">Reference proteome</keyword>
<protein>
    <recommendedName>
        <fullName evidence="4">WW domain-containing protein</fullName>
    </recommendedName>
</protein>
<feature type="compositionally biased region" description="Basic and acidic residues" evidence="1">
    <location>
        <begin position="306"/>
        <end position="315"/>
    </location>
</feature>
<feature type="compositionally biased region" description="Low complexity" evidence="1">
    <location>
        <begin position="251"/>
        <end position="276"/>
    </location>
</feature>
<feature type="compositionally biased region" description="Low complexity" evidence="1">
    <location>
        <begin position="228"/>
        <end position="243"/>
    </location>
</feature>
<evidence type="ECO:0000256" key="1">
    <source>
        <dbReference type="SAM" id="MobiDB-lite"/>
    </source>
</evidence>
<organism evidence="2 3">
    <name type="scientific">Corynascus novoguineensis</name>
    <dbReference type="NCBI Taxonomy" id="1126955"/>
    <lineage>
        <taxon>Eukaryota</taxon>
        <taxon>Fungi</taxon>
        <taxon>Dikarya</taxon>
        <taxon>Ascomycota</taxon>
        <taxon>Pezizomycotina</taxon>
        <taxon>Sordariomycetes</taxon>
        <taxon>Sordariomycetidae</taxon>
        <taxon>Sordariales</taxon>
        <taxon>Chaetomiaceae</taxon>
        <taxon>Corynascus</taxon>
    </lineage>
</organism>